<feature type="active site" description="Proton acceptor" evidence="6">
    <location>
        <position position="28"/>
    </location>
</feature>
<gene>
    <name evidence="8" type="primary">cas6</name>
    <name evidence="8" type="ORF">NCAV_1786</name>
</gene>
<keyword evidence="2" id="KW-0694">RNA-binding</keyword>
<evidence type="ECO:0000256" key="4">
    <source>
        <dbReference type="PIRNR" id="PIRNR005054"/>
    </source>
</evidence>
<evidence type="ECO:0000313" key="9">
    <source>
        <dbReference type="Proteomes" id="UP000236248"/>
    </source>
</evidence>
<dbReference type="GO" id="GO:0016788">
    <property type="term" value="F:hydrolase activity, acting on ester bonds"/>
    <property type="evidence" value="ECO:0007669"/>
    <property type="project" value="InterPro"/>
</dbReference>
<dbReference type="PIRSF" id="PIRSF005054">
    <property type="entry name" value="PF1131"/>
    <property type="match status" value="1"/>
</dbReference>
<keyword evidence="9" id="KW-1185">Reference proteome</keyword>
<dbReference type="InterPro" id="IPR010156">
    <property type="entry name" value="CRISPR-assoc_prot_Cas6"/>
</dbReference>
<evidence type="ECO:0000256" key="3">
    <source>
        <dbReference type="ARBA" id="ARBA00023118"/>
    </source>
</evidence>
<evidence type="ECO:0000259" key="7">
    <source>
        <dbReference type="Pfam" id="PF01881"/>
    </source>
</evidence>
<evidence type="ECO:0000256" key="1">
    <source>
        <dbReference type="ARBA" id="ARBA00005937"/>
    </source>
</evidence>
<accession>A0A2K5ATJ6</accession>
<name>A0A2K5ATJ6_9ARCH</name>
<dbReference type="InterPro" id="IPR049435">
    <property type="entry name" value="Cas_Cas6_C"/>
</dbReference>
<feature type="active site" description="Proton donor" evidence="6">
    <location>
        <position position="40"/>
    </location>
</feature>
<dbReference type="GeneID" id="41595755"/>
<evidence type="ECO:0000256" key="5">
    <source>
        <dbReference type="PIRSR" id="PIRSR005054-1"/>
    </source>
</evidence>
<dbReference type="AlphaFoldDB" id="A0A2K5ATJ6"/>
<protein>
    <recommendedName>
        <fullName evidence="4">CRISPR-associated endoribonuclease</fullName>
    </recommendedName>
</protein>
<dbReference type="PANTHER" id="PTHR36984:SF1">
    <property type="entry name" value="CRISPR-ASSOCIATED ENDORIBONUCLEASE CAS6 1"/>
    <property type="match status" value="1"/>
</dbReference>
<reference evidence="9" key="1">
    <citation type="submission" date="2018-01" db="EMBL/GenBank/DDBJ databases">
        <authorList>
            <person name="Kerou L M."/>
        </authorList>
    </citation>
    <scope>NUCLEOTIDE SEQUENCE [LARGE SCALE GENOMIC DNA]</scope>
    <source>
        <strain evidence="9">SCU2</strain>
    </source>
</reference>
<dbReference type="Proteomes" id="UP000236248">
    <property type="component" value="Chromosome NCAV"/>
</dbReference>
<dbReference type="NCBIfam" id="TIGR01877">
    <property type="entry name" value="cas_cas6"/>
    <property type="match status" value="1"/>
</dbReference>
<dbReference type="Pfam" id="PF01881">
    <property type="entry name" value="Cas_Cas6_C"/>
    <property type="match status" value="1"/>
</dbReference>
<dbReference type="GO" id="GO:0003723">
    <property type="term" value="F:RNA binding"/>
    <property type="evidence" value="ECO:0007669"/>
    <property type="project" value="UniProtKB-KW"/>
</dbReference>
<dbReference type="Gene3D" id="3.30.70.1900">
    <property type="match status" value="1"/>
</dbReference>
<organism evidence="8 9">
    <name type="scientific">Candidatus Nitrosocaldus cavascurensis</name>
    <dbReference type="NCBI Taxonomy" id="2058097"/>
    <lineage>
        <taxon>Archaea</taxon>
        <taxon>Nitrososphaerota</taxon>
        <taxon>Nitrososphaeria</taxon>
        <taxon>Candidatus Nitrosocaldales</taxon>
        <taxon>Candidatus Nitrosocaldaceae</taxon>
        <taxon>Candidatus Nitrosocaldus</taxon>
    </lineage>
</organism>
<dbReference type="EMBL" id="LT981265">
    <property type="protein sequence ID" value="SPC34949.1"/>
    <property type="molecule type" value="Genomic_DNA"/>
</dbReference>
<dbReference type="CDD" id="cd21140">
    <property type="entry name" value="Cas6_I-like"/>
    <property type="match status" value="1"/>
</dbReference>
<dbReference type="InterPro" id="IPR045747">
    <property type="entry name" value="CRISPR-assoc_prot_Cas6_N_sf"/>
</dbReference>
<evidence type="ECO:0000256" key="6">
    <source>
        <dbReference type="PIRSR" id="PIRSR005054-50"/>
    </source>
</evidence>
<comment type="similarity">
    <text evidence="1 4">Belongs to the CRISPR-associated protein Cas6/Cse3/CasE family.</text>
</comment>
<proteinExistence type="inferred from homology"/>
<dbReference type="RefSeq" id="WP_103286502.1">
    <property type="nucleotide sequence ID" value="NZ_LT981265.1"/>
</dbReference>
<dbReference type="PANTHER" id="PTHR36984">
    <property type="entry name" value="CRISPR-ASSOCIATED ENDORIBONUCLEASE CAS6 1"/>
    <property type="match status" value="1"/>
</dbReference>
<dbReference type="GO" id="GO:0051607">
    <property type="term" value="P:defense response to virus"/>
    <property type="evidence" value="ECO:0007669"/>
    <property type="project" value="UniProtKB-KW"/>
</dbReference>
<keyword evidence="3" id="KW-0051">Antiviral defense</keyword>
<dbReference type="KEGG" id="ncv:NCAV_1786"/>
<comment type="function">
    <text evidence="4">CRISPR (clustered regularly interspaced short palindromic repeat), is an adaptive immune system that provides protection against mobile genetic elements (viruses, transposable elements and conjugative plasmids). CRISPR clusters contain sequences complementary to antecedent mobile elements and target invading nucleic acids. CRISPR clusters are transcribed and processed into CRISPR RNA (crRNA).</text>
</comment>
<evidence type="ECO:0000256" key="2">
    <source>
        <dbReference type="ARBA" id="ARBA00022884"/>
    </source>
</evidence>
<sequence length="252" mass="30461">MRILLKLESTRDQRYQLDYHYSVQGFIYNLLKGSRFEDLHDKDGYKFFCFSNIFPYSSMMKKGEKKYLLISSPSKEFIDYITDRLKEYKNRSLIGIGNMKFLLKNIETIDYQIKRRSYRGETVRLITATPIIIRIPRLKYEKFYLNLRYPYKYIYWRKEHPFELFIDQLESNLYKKYEEFTGTVLTREFIIDRLIFKKQVSLKLNIHGNEHIVIGTLWEFIFYEPVSELVQFGLDCGFGERNSLGFGFMNLI</sequence>
<feature type="domain" description="CRISPR associated protein Cas6 C-terminal" evidence="7">
    <location>
        <begin position="120"/>
        <end position="250"/>
    </location>
</feature>
<feature type="site" description="Transition state stabilizer" evidence="5">
    <location>
        <position position="46"/>
    </location>
</feature>
<dbReference type="Gene3D" id="3.30.70.1890">
    <property type="match status" value="1"/>
</dbReference>
<evidence type="ECO:0000313" key="8">
    <source>
        <dbReference type="EMBL" id="SPC34949.1"/>
    </source>
</evidence>